<name>A0AB73BK66_9GAMM</name>
<accession>A0AB73BK66</accession>
<dbReference type="AlphaFoldDB" id="A0AB73BK66"/>
<sequence length="386" mass="44831">MKNIVGQAARSANFWDRPYELEDIWEAIDNGSHILLCAPRRVGKTSIMYKIVDEPKANYIPIYIDTESADSEAEFWSKVFNALMEEDFIASLKTKTKNFWDKIKSIKIASITMDGVEFGDGKMLDHKQAFHRLIKDLDHDKKLIIMIDEFAQTIENIIKYEEPKNAISLLKAHRELRQDQKFSQKVTFIYAGSIGLESVVSKIDAIKHINDLNNIKVPPLTPPEAEKFTIALFQSAEIKINQTDIDYLLNTIHWLIPFYIQLITQEIKKIYRREQKLDQTVIDQAIHNALDNRNHFESWQSKLKTALGKNEYLFSKEVLNDISNEKKISLLDIMNTASKHTLNDSEAKDCLHSLIYDGYINNNDENKTYQFNSPILRMWWNKNVAN</sequence>
<feature type="domain" description="ATPase" evidence="1">
    <location>
        <begin position="14"/>
        <end position="235"/>
    </location>
</feature>
<protein>
    <submittedName>
        <fullName evidence="2">ATP-binding protein</fullName>
    </submittedName>
</protein>
<dbReference type="EMBL" id="SEUK01000043">
    <property type="protein sequence ID" value="KAA1162776.1"/>
    <property type="molecule type" value="Genomic_DNA"/>
</dbReference>
<dbReference type="SUPFAM" id="SSF52540">
    <property type="entry name" value="P-loop containing nucleoside triphosphate hydrolases"/>
    <property type="match status" value="1"/>
</dbReference>
<dbReference type="Proteomes" id="UP000324162">
    <property type="component" value="Unassembled WGS sequence"/>
</dbReference>
<dbReference type="Pfam" id="PF01637">
    <property type="entry name" value="ATPase_2"/>
    <property type="match status" value="1"/>
</dbReference>
<evidence type="ECO:0000313" key="3">
    <source>
        <dbReference type="Proteomes" id="UP000324162"/>
    </source>
</evidence>
<gene>
    <name evidence="2" type="ORF">EU508_05395</name>
</gene>
<organism evidence="2 3">
    <name type="scientific">Pseudoalteromonas fuliginea</name>
    <dbReference type="NCBI Taxonomy" id="1872678"/>
    <lineage>
        <taxon>Bacteria</taxon>
        <taxon>Pseudomonadati</taxon>
        <taxon>Pseudomonadota</taxon>
        <taxon>Gammaproteobacteria</taxon>
        <taxon>Alteromonadales</taxon>
        <taxon>Pseudoalteromonadaceae</taxon>
        <taxon>Pseudoalteromonas</taxon>
    </lineage>
</organism>
<evidence type="ECO:0000259" key="1">
    <source>
        <dbReference type="Pfam" id="PF01637"/>
    </source>
</evidence>
<keyword evidence="2" id="KW-0067">ATP-binding</keyword>
<dbReference type="PANTHER" id="PTHR34301:SF8">
    <property type="entry name" value="ATPASE DOMAIN-CONTAINING PROTEIN"/>
    <property type="match status" value="1"/>
</dbReference>
<dbReference type="Gene3D" id="3.40.50.300">
    <property type="entry name" value="P-loop containing nucleotide triphosphate hydrolases"/>
    <property type="match status" value="1"/>
</dbReference>
<proteinExistence type="predicted"/>
<dbReference type="InterPro" id="IPR027417">
    <property type="entry name" value="P-loop_NTPase"/>
</dbReference>
<dbReference type="GO" id="GO:0005524">
    <property type="term" value="F:ATP binding"/>
    <property type="evidence" value="ECO:0007669"/>
    <property type="project" value="UniProtKB-KW"/>
</dbReference>
<reference evidence="2 3" key="1">
    <citation type="submission" date="2019-01" db="EMBL/GenBank/DDBJ databases">
        <title>Genome sequences of marine Pseudoalteromonas species.</title>
        <authorList>
            <person name="Boraston A.B."/>
            <person name="Hehemann J.-H."/>
            <person name="Vickers C.J."/>
            <person name="Salama-Alber O."/>
            <person name="Abe K."/>
            <person name="Hettle A.J."/>
        </authorList>
    </citation>
    <scope>NUCLEOTIDE SEQUENCE [LARGE SCALE GENOMIC DNA]</scope>
    <source>
        <strain evidence="2 3">PS42</strain>
    </source>
</reference>
<keyword evidence="2" id="KW-0547">Nucleotide-binding</keyword>
<dbReference type="PANTHER" id="PTHR34301">
    <property type="entry name" value="DNA-BINDING PROTEIN-RELATED"/>
    <property type="match status" value="1"/>
</dbReference>
<comment type="caution">
    <text evidence="2">The sequence shown here is derived from an EMBL/GenBank/DDBJ whole genome shotgun (WGS) entry which is preliminary data.</text>
</comment>
<evidence type="ECO:0000313" key="2">
    <source>
        <dbReference type="EMBL" id="KAA1162776.1"/>
    </source>
</evidence>
<dbReference type="RefSeq" id="WP_149613730.1">
    <property type="nucleotide sequence ID" value="NZ_SEUK01000043.1"/>
</dbReference>
<dbReference type="InterPro" id="IPR011579">
    <property type="entry name" value="ATPase_dom"/>
</dbReference>